<organism evidence="2 3">
    <name type="scientific">Elysia crispata</name>
    <name type="common">lettuce slug</name>
    <dbReference type="NCBI Taxonomy" id="231223"/>
    <lineage>
        <taxon>Eukaryota</taxon>
        <taxon>Metazoa</taxon>
        <taxon>Spiralia</taxon>
        <taxon>Lophotrochozoa</taxon>
        <taxon>Mollusca</taxon>
        <taxon>Gastropoda</taxon>
        <taxon>Heterobranchia</taxon>
        <taxon>Euthyneura</taxon>
        <taxon>Panpulmonata</taxon>
        <taxon>Sacoglossa</taxon>
        <taxon>Placobranchoidea</taxon>
        <taxon>Plakobranchidae</taxon>
        <taxon>Elysia</taxon>
    </lineage>
</organism>
<reference evidence="2" key="1">
    <citation type="journal article" date="2023" name="G3 (Bethesda)">
        <title>A reference genome for the long-term kleptoplast-retaining sea slug Elysia crispata morphotype clarki.</title>
        <authorList>
            <person name="Eastman K.E."/>
            <person name="Pendleton A.L."/>
            <person name="Shaikh M.A."/>
            <person name="Suttiyut T."/>
            <person name="Ogas R."/>
            <person name="Tomko P."/>
            <person name="Gavelis G."/>
            <person name="Widhalm J.R."/>
            <person name="Wisecaver J.H."/>
        </authorList>
    </citation>
    <scope>NUCLEOTIDE SEQUENCE</scope>
    <source>
        <strain evidence="2">ECLA1</strain>
    </source>
</reference>
<name>A0AAE1AXR2_9GAST</name>
<dbReference type="AlphaFoldDB" id="A0AAE1AXR2"/>
<evidence type="ECO:0000256" key="1">
    <source>
        <dbReference type="SAM" id="MobiDB-lite"/>
    </source>
</evidence>
<feature type="compositionally biased region" description="Basic and acidic residues" evidence="1">
    <location>
        <begin position="214"/>
        <end position="227"/>
    </location>
</feature>
<feature type="compositionally biased region" description="Polar residues" evidence="1">
    <location>
        <begin position="175"/>
        <end position="187"/>
    </location>
</feature>
<evidence type="ECO:0000313" key="3">
    <source>
        <dbReference type="Proteomes" id="UP001283361"/>
    </source>
</evidence>
<evidence type="ECO:0000313" key="2">
    <source>
        <dbReference type="EMBL" id="KAK3795655.1"/>
    </source>
</evidence>
<keyword evidence="3" id="KW-1185">Reference proteome</keyword>
<feature type="region of interest" description="Disordered" evidence="1">
    <location>
        <begin position="152"/>
        <end position="227"/>
    </location>
</feature>
<comment type="caution">
    <text evidence="2">The sequence shown here is derived from an EMBL/GenBank/DDBJ whole genome shotgun (WGS) entry which is preliminary data.</text>
</comment>
<accession>A0AAE1AXR2</accession>
<sequence length="227" mass="24797">MDFVTNSKRLTGIYKDHLQRGAARQQAKEVVRMFIATKGTAIPLPVVVKAVRLLYNNVEDGVRGRSKLITDKIGKLAKKVNDSSKELSDIFNDALDHADHALEGASEMDLLSVPFGYTQEEKSDEVNKLPDSNQDVVRQLLSFLSLHNKPKNKINNSLVLPDPPKDTPGGHDNNNDTPGGSSGSGQAISCVHEEEISSGNKPIVRVPLGQPCLHPDHGQHDGVKRRS</sequence>
<proteinExistence type="predicted"/>
<dbReference type="EMBL" id="JAWDGP010001021">
    <property type="protein sequence ID" value="KAK3795655.1"/>
    <property type="molecule type" value="Genomic_DNA"/>
</dbReference>
<dbReference type="Proteomes" id="UP001283361">
    <property type="component" value="Unassembled WGS sequence"/>
</dbReference>
<protein>
    <submittedName>
        <fullName evidence="2">Uncharacterized protein</fullName>
    </submittedName>
</protein>
<gene>
    <name evidence="2" type="ORF">RRG08_043885</name>
</gene>